<feature type="binding site" evidence="6">
    <location>
        <position position="66"/>
    </location>
    <ligand>
        <name>5-phospho-alpha-D-ribose 1-diphosphate</name>
        <dbReference type="ChEBI" id="CHEBI:58017"/>
        <note>ligand shared between dimeric partners</note>
    </ligand>
</feature>
<proteinExistence type="inferred from homology"/>
<comment type="cofactor">
    <cofactor evidence="6">
        <name>Mg(2+)</name>
        <dbReference type="ChEBI" id="CHEBI:18420"/>
    </cofactor>
</comment>
<protein>
    <recommendedName>
        <fullName evidence="2 6">Orotate phosphoribosyltransferase</fullName>
        <shortName evidence="6">OPRT</shortName>
        <shortName evidence="6">OPRTase</shortName>
        <ecNumber evidence="2 6">2.4.2.10</ecNumber>
    </recommendedName>
</protein>
<evidence type="ECO:0000259" key="7">
    <source>
        <dbReference type="Pfam" id="PF00156"/>
    </source>
</evidence>
<dbReference type="EC" id="2.4.2.10" evidence="2 6"/>
<comment type="function">
    <text evidence="6">Catalyzes the transfer of a ribosyl phosphate group from 5-phosphoribose 1-diphosphate to orotate, leading to the formation of orotidine monophosphate (OMP).</text>
</comment>
<dbReference type="PANTHER" id="PTHR19278">
    <property type="entry name" value="OROTATE PHOSPHORIBOSYLTRANSFERASE"/>
    <property type="match status" value="1"/>
</dbReference>
<dbReference type="STRING" id="1307839.L21SP5_02523"/>
<dbReference type="EMBL" id="CP013118">
    <property type="protein sequence ID" value="ALO16147.1"/>
    <property type="molecule type" value="Genomic_DNA"/>
</dbReference>
<dbReference type="GO" id="GO:0000287">
    <property type="term" value="F:magnesium ion binding"/>
    <property type="evidence" value="ECO:0007669"/>
    <property type="project" value="UniProtKB-UniRule"/>
</dbReference>
<reference evidence="8 9" key="1">
    <citation type="submission" date="2015-11" db="EMBL/GenBank/DDBJ databases">
        <title>Description and complete genome sequence of a novel strain predominating in hypersaline microbial mats and representing a new family of the Bacteriodetes phylum.</title>
        <authorList>
            <person name="Spring S."/>
            <person name="Bunk B."/>
            <person name="Sproer C."/>
            <person name="Klenk H.-P."/>
        </authorList>
    </citation>
    <scope>NUCLEOTIDE SEQUENCE [LARGE SCALE GENOMIC DNA]</scope>
    <source>
        <strain evidence="8 9">L21-Spi-D4</strain>
    </source>
</reference>
<accession>A0A0S2I194</accession>
<keyword evidence="6" id="KW-0460">Magnesium</keyword>
<comment type="catalytic activity">
    <reaction evidence="6">
        <text>orotidine 5'-phosphate + diphosphate = orotate + 5-phospho-alpha-D-ribose 1-diphosphate</text>
        <dbReference type="Rhea" id="RHEA:10380"/>
        <dbReference type="ChEBI" id="CHEBI:30839"/>
        <dbReference type="ChEBI" id="CHEBI:33019"/>
        <dbReference type="ChEBI" id="CHEBI:57538"/>
        <dbReference type="ChEBI" id="CHEBI:58017"/>
        <dbReference type="EC" id="2.4.2.10"/>
    </reaction>
</comment>
<comment type="similarity">
    <text evidence="6">Belongs to the purine/pyrimidine phosphoribosyltransferase family. PyrE subfamily.</text>
</comment>
<dbReference type="GO" id="GO:0019856">
    <property type="term" value="P:pyrimidine nucleobase biosynthetic process"/>
    <property type="evidence" value="ECO:0007669"/>
    <property type="project" value="TreeGrafter"/>
</dbReference>
<keyword evidence="5 6" id="KW-0665">Pyrimidine biosynthesis</keyword>
<evidence type="ECO:0000313" key="8">
    <source>
        <dbReference type="EMBL" id="ALO16147.1"/>
    </source>
</evidence>
<evidence type="ECO:0000313" key="9">
    <source>
        <dbReference type="Proteomes" id="UP000064893"/>
    </source>
</evidence>
<evidence type="ECO:0000256" key="6">
    <source>
        <dbReference type="HAMAP-Rule" id="MF_01208"/>
    </source>
</evidence>
<feature type="domain" description="Phosphoribosyltransferase" evidence="7">
    <location>
        <begin position="12"/>
        <end position="128"/>
    </location>
</feature>
<comment type="pathway">
    <text evidence="1 6">Pyrimidine metabolism; UMP biosynthesis via de novo pathway; UMP from orotate: step 1/2.</text>
</comment>
<keyword evidence="9" id="KW-1185">Reference proteome</keyword>
<dbReference type="SUPFAM" id="SSF53271">
    <property type="entry name" value="PRTase-like"/>
    <property type="match status" value="1"/>
</dbReference>
<gene>
    <name evidence="6 8" type="primary">pyrE</name>
    <name evidence="8" type="ORF">L21SP5_02523</name>
</gene>
<dbReference type="AlphaFoldDB" id="A0A0S2I194"/>
<feature type="binding site" evidence="6">
    <location>
        <position position="72"/>
    </location>
    <ligand>
        <name>5-phospho-alpha-D-ribose 1-diphosphate</name>
        <dbReference type="ChEBI" id="CHEBI:58017"/>
        <note>ligand shared between dimeric partners</note>
    </ligand>
</feature>
<dbReference type="InterPro" id="IPR004467">
    <property type="entry name" value="Or_phspho_trans_dom"/>
</dbReference>
<dbReference type="Proteomes" id="UP000064893">
    <property type="component" value="Chromosome"/>
</dbReference>
<comment type="subunit">
    <text evidence="6">Homodimer.</text>
</comment>
<evidence type="ECO:0000256" key="2">
    <source>
        <dbReference type="ARBA" id="ARBA00011971"/>
    </source>
</evidence>
<feature type="binding site" evidence="6">
    <location>
        <position position="96"/>
    </location>
    <ligand>
        <name>orotate</name>
        <dbReference type="ChEBI" id="CHEBI:30839"/>
    </ligand>
</feature>
<evidence type="ECO:0000256" key="1">
    <source>
        <dbReference type="ARBA" id="ARBA00004889"/>
    </source>
</evidence>
<evidence type="ECO:0000256" key="4">
    <source>
        <dbReference type="ARBA" id="ARBA00022679"/>
    </source>
</evidence>
<dbReference type="HAMAP" id="MF_01208">
    <property type="entry name" value="PyrE"/>
    <property type="match status" value="1"/>
</dbReference>
<dbReference type="Pfam" id="PF00156">
    <property type="entry name" value="Pribosyltran"/>
    <property type="match status" value="1"/>
</dbReference>
<organism evidence="8 9">
    <name type="scientific">Salinivirga cyanobacteriivorans</name>
    <dbReference type="NCBI Taxonomy" id="1307839"/>
    <lineage>
        <taxon>Bacteria</taxon>
        <taxon>Pseudomonadati</taxon>
        <taxon>Bacteroidota</taxon>
        <taxon>Bacteroidia</taxon>
        <taxon>Bacteroidales</taxon>
        <taxon>Salinivirgaceae</taxon>
        <taxon>Salinivirga</taxon>
    </lineage>
</organism>
<keyword evidence="3 6" id="KW-0328">Glycosyltransferase</keyword>
<dbReference type="Gene3D" id="3.40.50.2020">
    <property type="match status" value="1"/>
</dbReference>
<sequence length="179" mass="19698">MKSPIYCDNRKILSYPRVRKIVRDAFVDKIKADYPDVDFVAGVATGAIAHGALVAEALDLPFLYVRSEAKGHGMQNLVEGDAIPGKKVIVIEDLVSTGGSSVKAVEALKNHGMKVQGLIAIFTYGFQKAFKAFADANCEWSVLTDYSTLIDMAVEDELLPRTEMSVLEEWQADPENWSN</sequence>
<dbReference type="NCBIfam" id="TIGR00336">
    <property type="entry name" value="pyrE"/>
    <property type="match status" value="1"/>
</dbReference>
<dbReference type="InterPro" id="IPR029057">
    <property type="entry name" value="PRTase-like"/>
</dbReference>
<feature type="binding site" description="in other chain" evidence="6">
    <location>
        <begin position="92"/>
        <end position="100"/>
    </location>
    <ligand>
        <name>5-phospho-alpha-D-ribose 1-diphosphate</name>
        <dbReference type="ChEBI" id="CHEBI:58017"/>
        <note>ligand shared between dimeric partners</note>
    </ligand>
</feature>
<comment type="caution">
    <text evidence="6">Lacks conserved residue(s) required for the propagation of feature annotation.</text>
</comment>
<dbReference type="UniPathway" id="UPA00070">
    <property type="reaction ID" value="UER00119"/>
</dbReference>
<dbReference type="KEGG" id="blq:L21SP5_02523"/>
<name>A0A0S2I194_9BACT</name>
<keyword evidence="4 6" id="KW-0808">Transferase</keyword>
<dbReference type="InterPro" id="IPR023031">
    <property type="entry name" value="OPRT"/>
</dbReference>
<dbReference type="PANTHER" id="PTHR19278:SF9">
    <property type="entry name" value="URIDINE 5'-MONOPHOSPHATE SYNTHASE"/>
    <property type="match status" value="1"/>
</dbReference>
<evidence type="ECO:0000256" key="5">
    <source>
        <dbReference type="ARBA" id="ARBA00022975"/>
    </source>
</evidence>
<dbReference type="GO" id="GO:0004588">
    <property type="term" value="F:orotate phosphoribosyltransferase activity"/>
    <property type="evidence" value="ECO:0007669"/>
    <property type="project" value="UniProtKB-UniRule"/>
</dbReference>
<dbReference type="PATRIC" id="fig|1307839.3.peg.2649"/>
<dbReference type="CDD" id="cd06223">
    <property type="entry name" value="PRTases_typeI"/>
    <property type="match status" value="1"/>
</dbReference>
<evidence type="ECO:0000256" key="3">
    <source>
        <dbReference type="ARBA" id="ARBA00022676"/>
    </source>
</evidence>
<dbReference type="InterPro" id="IPR000836">
    <property type="entry name" value="PRTase_dom"/>
</dbReference>
<dbReference type="GO" id="GO:0044205">
    <property type="term" value="P:'de novo' UMP biosynthetic process"/>
    <property type="evidence" value="ECO:0007669"/>
    <property type="project" value="UniProtKB-UniRule"/>
</dbReference>
<feature type="binding site" evidence="6">
    <location>
        <position position="70"/>
    </location>
    <ligand>
        <name>5-phospho-alpha-D-ribose 1-diphosphate</name>
        <dbReference type="ChEBI" id="CHEBI:58017"/>
        <note>ligand shared between dimeric partners</note>
    </ligand>
</feature>